<feature type="transmembrane region" description="Helical" evidence="2">
    <location>
        <begin position="23"/>
        <end position="42"/>
    </location>
</feature>
<dbReference type="Pfam" id="PF14214">
    <property type="entry name" value="Helitron_like_N"/>
    <property type="match status" value="1"/>
</dbReference>
<organism evidence="4">
    <name type="scientific">Tanacetum cinerariifolium</name>
    <name type="common">Dalmatian daisy</name>
    <name type="synonym">Chrysanthemum cinerariifolium</name>
    <dbReference type="NCBI Taxonomy" id="118510"/>
    <lineage>
        <taxon>Eukaryota</taxon>
        <taxon>Viridiplantae</taxon>
        <taxon>Streptophyta</taxon>
        <taxon>Embryophyta</taxon>
        <taxon>Tracheophyta</taxon>
        <taxon>Spermatophyta</taxon>
        <taxon>Magnoliopsida</taxon>
        <taxon>eudicotyledons</taxon>
        <taxon>Gunneridae</taxon>
        <taxon>Pentapetalae</taxon>
        <taxon>asterids</taxon>
        <taxon>campanulids</taxon>
        <taxon>Asterales</taxon>
        <taxon>Asteraceae</taxon>
        <taxon>Asteroideae</taxon>
        <taxon>Anthemideae</taxon>
        <taxon>Anthemidinae</taxon>
        <taxon>Tanacetum</taxon>
    </lineage>
</organism>
<dbReference type="PANTHER" id="PTHR45786:SF74">
    <property type="entry name" value="ATP-DEPENDENT DNA HELICASE"/>
    <property type="match status" value="1"/>
</dbReference>
<dbReference type="InterPro" id="IPR025476">
    <property type="entry name" value="Helitron_helicase-like"/>
</dbReference>
<dbReference type="PANTHER" id="PTHR45786">
    <property type="entry name" value="DNA BINDING PROTEIN-LIKE"/>
    <property type="match status" value="1"/>
</dbReference>
<dbReference type="AlphaFoldDB" id="A0A6L2L2Z1"/>
<evidence type="ECO:0000256" key="2">
    <source>
        <dbReference type="SAM" id="Phobius"/>
    </source>
</evidence>
<keyword evidence="4" id="KW-0547">Nucleotide-binding</keyword>
<name>A0A6L2L2Z1_TANCI</name>
<keyword evidence="4" id="KW-0067">ATP-binding</keyword>
<evidence type="ECO:0000259" key="3">
    <source>
        <dbReference type="Pfam" id="PF14214"/>
    </source>
</evidence>
<dbReference type="EMBL" id="BKCJ010003353">
    <property type="protein sequence ID" value="GEU54575.1"/>
    <property type="molecule type" value="Genomic_DNA"/>
</dbReference>
<keyword evidence="2" id="KW-0472">Membrane</keyword>
<evidence type="ECO:0000313" key="4">
    <source>
        <dbReference type="EMBL" id="GEU54575.1"/>
    </source>
</evidence>
<gene>
    <name evidence="4" type="ORF">Tci_026553</name>
</gene>
<keyword evidence="2" id="KW-1133">Transmembrane helix</keyword>
<feature type="compositionally biased region" description="Basic and acidic residues" evidence="1">
    <location>
        <begin position="155"/>
        <end position="164"/>
    </location>
</feature>
<protein>
    <submittedName>
        <fullName evidence="4">DNA helicase</fullName>
    </submittedName>
</protein>
<comment type="caution">
    <text evidence="4">The sequence shown here is derived from an EMBL/GenBank/DDBJ whole genome shotgun (WGS) entry which is preliminary data.</text>
</comment>
<reference evidence="4" key="1">
    <citation type="journal article" date="2019" name="Sci. Rep.">
        <title>Draft genome of Tanacetum cinerariifolium, the natural source of mosquito coil.</title>
        <authorList>
            <person name="Yamashiro T."/>
            <person name="Shiraishi A."/>
            <person name="Satake H."/>
            <person name="Nakayama K."/>
        </authorList>
    </citation>
    <scope>NUCLEOTIDE SEQUENCE</scope>
</reference>
<sequence length="533" mass="60261">MVVAFWLMLDVIAVNCLCWLDYVFVLLLMLLAINLGTLFLLLQMKTKRKLVPKSVVMGSVRETGYLDVRGSCSGNVVERESAVASVDNPNFPLTTDVVCDVHVGGGLVRIVNDRQTGSVDVEIAAQMSQLLKLNNDTVADREFVGVTGTSPILHASDKNNRSDEAGASLGQNQKRSRDVTCTIRESSHSNSSSSTRRRLSVNHRNLNTSNLNSPPSKYKYIGKCEHLCEHCGGRFCDLRRDIVEGLIELLDNHNALVQLFRTAREKLLDEEVSLFKVRLYSVVGAREYELPIGDTLGAVVYESGPNMDMDYDIVIEERFGASSSEDRRLTMKAYYSYMLHDRVNSFNYLSKTGRLFQQYMVTAFCADEQNRIDWIREHQNDIRNDYLSGIYDAINRGDSDGFDFGGKLILPQSFTDFPGLTTADRADVVDRVFEMKIRQFVKYLRDNHEDIDAFISAELPLPEVDPVCYRIVLEFIIHGPCGEICPTAACMKNGPKCAKYFLKEYCDHTYMDHDGFVHYRRRDTGATTVKQNV</sequence>
<keyword evidence="2" id="KW-0812">Transmembrane</keyword>
<feature type="domain" description="Helitron helicase-like" evidence="3">
    <location>
        <begin position="334"/>
        <end position="413"/>
    </location>
</feature>
<accession>A0A6L2L2Z1</accession>
<proteinExistence type="predicted"/>
<dbReference type="GO" id="GO:0004386">
    <property type="term" value="F:helicase activity"/>
    <property type="evidence" value="ECO:0007669"/>
    <property type="project" value="UniProtKB-KW"/>
</dbReference>
<feature type="region of interest" description="Disordered" evidence="1">
    <location>
        <begin position="150"/>
        <end position="212"/>
    </location>
</feature>
<keyword evidence="4" id="KW-0347">Helicase</keyword>
<evidence type="ECO:0000256" key="1">
    <source>
        <dbReference type="SAM" id="MobiDB-lite"/>
    </source>
</evidence>
<keyword evidence="4" id="KW-0378">Hydrolase</keyword>